<dbReference type="CDD" id="cd01741">
    <property type="entry name" value="GATase1_1"/>
    <property type="match status" value="1"/>
</dbReference>
<evidence type="ECO:0000313" key="2">
    <source>
        <dbReference type="EMBL" id="CAB4751307.1"/>
    </source>
</evidence>
<dbReference type="InterPro" id="IPR044992">
    <property type="entry name" value="ChyE-like"/>
</dbReference>
<organism evidence="2">
    <name type="scientific">freshwater metagenome</name>
    <dbReference type="NCBI Taxonomy" id="449393"/>
    <lineage>
        <taxon>unclassified sequences</taxon>
        <taxon>metagenomes</taxon>
        <taxon>ecological metagenomes</taxon>
    </lineage>
</organism>
<reference evidence="2" key="1">
    <citation type="submission" date="2020-05" db="EMBL/GenBank/DDBJ databases">
        <authorList>
            <person name="Chiriac C."/>
            <person name="Salcher M."/>
            <person name="Ghai R."/>
            <person name="Kavagutti S V."/>
        </authorList>
    </citation>
    <scope>NUCLEOTIDE SEQUENCE</scope>
</reference>
<dbReference type="AlphaFoldDB" id="A0A6J6TY74"/>
<dbReference type="PANTHER" id="PTHR42695">
    <property type="entry name" value="GLUTAMINE AMIDOTRANSFERASE YLR126C-RELATED"/>
    <property type="match status" value="1"/>
</dbReference>
<dbReference type="Gene3D" id="3.40.50.880">
    <property type="match status" value="1"/>
</dbReference>
<dbReference type="GO" id="GO:0005829">
    <property type="term" value="C:cytosol"/>
    <property type="evidence" value="ECO:0007669"/>
    <property type="project" value="TreeGrafter"/>
</dbReference>
<feature type="domain" description="Glutamine amidotransferase" evidence="1">
    <location>
        <begin position="27"/>
        <end position="180"/>
    </location>
</feature>
<dbReference type="PROSITE" id="PS51273">
    <property type="entry name" value="GATASE_TYPE_1"/>
    <property type="match status" value="1"/>
</dbReference>
<dbReference type="SUPFAM" id="SSF52317">
    <property type="entry name" value="Class I glutamine amidotransferase-like"/>
    <property type="match status" value="1"/>
</dbReference>
<dbReference type="InterPro" id="IPR029062">
    <property type="entry name" value="Class_I_gatase-like"/>
</dbReference>
<dbReference type="PANTHER" id="PTHR42695:SF5">
    <property type="entry name" value="GLUTAMINE AMIDOTRANSFERASE YLR126C-RELATED"/>
    <property type="match status" value="1"/>
</dbReference>
<accession>A0A6J6TY74</accession>
<dbReference type="EMBL" id="CAEZYZ010000131">
    <property type="protein sequence ID" value="CAB4751307.1"/>
    <property type="molecule type" value="Genomic_DNA"/>
</dbReference>
<gene>
    <name evidence="2" type="ORF">UFOPK2810_00862</name>
</gene>
<dbReference type="InterPro" id="IPR017926">
    <property type="entry name" value="GATASE"/>
</dbReference>
<evidence type="ECO:0000259" key="1">
    <source>
        <dbReference type="Pfam" id="PF00117"/>
    </source>
</evidence>
<name>A0A6J6TY74_9ZZZZ</name>
<dbReference type="Pfam" id="PF00117">
    <property type="entry name" value="GATase"/>
    <property type="match status" value="1"/>
</dbReference>
<protein>
    <submittedName>
        <fullName evidence="2">Unannotated protein</fullName>
    </submittedName>
</protein>
<proteinExistence type="predicted"/>
<sequence length="235" mass="25408">MDERRSVLLISHEPEAAPGMIGAMLLERGVDVRTHVVLADPANPNIDFPDPAAFDAVIAFGSFSNAYAEHTRPWVAAEIDYIGGLMEASIPYLGVCFGGQLLSEALCGSVERAPAGHDEIGVVTISEAAGLPIPAGPWFTWHEDRIVLPAGVEVLAQNDNAVQLFRHGNAVGIQFHPEADVELVSKWLRIGPDHVPDRTSAAELIDDLSTQAVVLRRNCEQLVDWFFTDIAKAPV</sequence>